<dbReference type="EMBL" id="PFAJ01000042">
    <property type="protein sequence ID" value="PIR97157.1"/>
    <property type="molecule type" value="Genomic_DNA"/>
</dbReference>
<keyword evidence="6 7" id="KW-0472">Membrane</keyword>
<dbReference type="InterPro" id="IPR006685">
    <property type="entry name" value="MscS_channel_2nd"/>
</dbReference>
<name>A0A2H0VDI2_9BACT</name>
<dbReference type="InterPro" id="IPR011014">
    <property type="entry name" value="MscS_channel_TM-2"/>
</dbReference>
<feature type="transmembrane region" description="Helical" evidence="7">
    <location>
        <begin position="68"/>
        <end position="88"/>
    </location>
</feature>
<dbReference type="PANTHER" id="PTHR30460">
    <property type="entry name" value="MODERATE CONDUCTANCE MECHANOSENSITIVE CHANNEL YBIO"/>
    <property type="match status" value="1"/>
</dbReference>
<comment type="subcellular location">
    <subcellularLocation>
        <location evidence="1">Cell membrane</location>
        <topology evidence="1">Multi-pass membrane protein</topology>
    </subcellularLocation>
</comment>
<dbReference type="Proteomes" id="UP000230557">
    <property type="component" value="Unassembled WGS sequence"/>
</dbReference>
<feature type="domain" description="Mechanosensitive ion channel transmembrane helices 2/3" evidence="10">
    <location>
        <begin position="74"/>
        <end position="113"/>
    </location>
</feature>
<evidence type="ECO:0000259" key="9">
    <source>
        <dbReference type="Pfam" id="PF21082"/>
    </source>
</evidence>
<evidence type="ECO:0000313" key="11">
    <source>
        <dbReference type="EMBL" id="PIR97157.1"/>
    </source>
</evidence>
<dbReference type="FunFam" id="2.30.30.60:FF:000001">
    <property type="entry name" value="MscS Mechanosensitive ion channel"/>
    <property type="match status" value="1"/>
</dbReference>
<evidence type="ECO:0000259" key="10">
    <source>
        <dbReference type="Pfam" id="PF21088"/>
    </source>
</evidence>
<evidence type="ECO:0000256" key="7">
    <source>
        <dbReference type="SAM" id="Phobius"/>
    </source>
</evidence>
<dbReference type="Gene3D" id="3.30.70.100">
    <property type="match status" value="1"/>
</dbReference>
<dbReference type="InterPro" id="IPR011066">
    <property type="entry name" value="MscS_channel_C_sf"/>
</dbReference>
<accession>A0A2H0VDI2</accession>
<feature type="domain" description="Mechanosensitive ion channel MscS C-terminal" evidence="9">
    <location>
        <begin position="186"/>
        <end position="272"/>
    </location>
</feature>
<keyword evidence="4 7" id="KW-0812">Transmembrane</keyword>
<sequence length="296" mass="33289">MNLQNFTTDLYSWLSTNGLKIVLIMIISWIGLKVLHTFMRKVLRKAMIATAQESHRGAVEKRVKTLDAVFFSAVKVVVWLIVGMIILSEFNIEIGPLLAAAGVAGLAFGFGGQYLIRDLISGLFIILEDQYRKGDVIKIAGITGAVENITLRKTTLRDLDGIEHHIPNGEVTTTSNHTKLWSRAHMNIGISYDSNLEKAIEILNRIGKEMAEEEPWRAHIVKPIQSLGVDNFSDSSVDIKVIGETAPASQWDVLREYRKRVKLAFDQDGIEIPYPHRTIVQKKSNHYKSTDIRNPK</sequence>
<comment type="caution">
    <text evidence="11">The sequence shown here is derived from an EMBL/GenBank/DDBJ whole genome shotgun (WGS) entry which is preliminary data.</text>
</comment>
<dbReference type="Pfam" id="PF21088">
    <property type="entry name" value="MS_channel_1st"/>
    <property type="match status" value="1"/>
</dbReference>
<dbReference type="AlphaFoldDB" id="A0A2H0VDI2"/>
<evidence type="ECO:0000256" key="2">
    <source>
        <dbReference type="ARBA" id="ARBA00008017"/>
    </source>
</evidence>
<dbReference type="SUPFAM" id="SSF82861">
    <property type="entry name" value="Mechanosensitive channel protein MscS (YggB), transmembrane region"/>
    <property type="match status" value="1"/>
</dbReference>
<protein>
    <submittedName>
        <fullName evidence="11">Mechanosensitive ion channel family protein</fullName>
    </submittedName>
</protein>
<dbReference type="InterPro" id="IPR023408">
    <property type="entry name" value="MscS_beta-dom_sf"/>
</dbReference>
<reference evidence="12" key="1">
    <citation type="submission" date="2017-09" db="EMBL/GenBank/DDBJ databases">
        <title>Depth-based differentiation of microbial function through sediment-hosted aquifers and enrichment of novel symbionts in the deep terrestrial subsurface.</title>
        <authorList>
            <person name="Probst A.J."/>
            <person name="Ladd B."/>
            <person name="Jarett J.K."/>
            <person name="Geller-Mcgrath D.E."/>
            <person name="Sieber C.M.K."/>
            <person name="Emerson J.B."/>
            <person name="Anantharaman K."/>
            <person name="Thomas B.C."/>
            <person name="Malmstrom R."/>
            <person name="Stieglmeier M."/>
            <person name="Klingl A."/>
            <person name="Woyke T."/>
            <person name="Ryan C.M."/>
            <person name="Banfield J.F."/>
        </authorList>
    </citation>
    <scope>NUCLEOTIDE SEQUENCE [LARGE SCALE GENOMIC DNA]</scope>
</reference>
<dbReference type="PANTHER" id="PTHR30460:SF0">
    <property type="entry name" value="MODERATE CONDUCTANCE MECHANOSENSITIVE CHANNEL YBIO"/>
    <property type="match status" value="1"/>
</dbReference>
<dbReference type="Pfam" id="PF00924">
    <property type="entry name" value="MS_channel_2nd"/>
    <property type="match status" value="1"/>
</dbReference>
<dbReference type="GO" id="GO:0008381">
    <property type="term" value="F:mechanosensitive monoatomic ion channel activity"/>
    <property type="evidence" value="ECO:0007669"/>
    <property type="project" value="InterPro"/>
</dbReference>
<feature type="transmembrane region" description="Helical" evidence="7">
    <location>
        <begin position="94"/>
        <end position="116"/>
    </location>
</feature>
<evidence type="ECO:0000256" key="4">
    <source>
        <dbReference type="ARBA" id="ARBA00022692"/>
    </source>
</evidence>
<dbReference type="Gene3D" id="1.10.287.1260">
    <property type="match status" value="1"/>
</dbReference>
<dbReference type="SUPFAM" id="SSF50182">
    <property type="entry name" value="Sm-like ribonucleoproteins"/>
    <property type="match status" value="1"/>
</dbReference>
<proteinExistence type="inferred from homology"/>
<dbReference type="InterPro" id="IPR049278">
    <property type="entry name" value="MS_channel_C"/>
</dbReference>
<feature type="transmembrane region" description="Helical" evidence="7">
    <location>
        <begin position="12"/>
        <end position="35"/>
    </location>
</feature>
<evidence type="ECO:0000313" key="12">
    <source>
        <dbReference type="Proteomes" id="UP000230557"/>
    </source>
</evidence>
<evidence type="ECO:0000259" key="8">
    <source>
        <dbReference type="Pfam" id="PF00924"/>
    </source>
</evidence>
<dbReference type="GO" id="GO:0005886">
    <property type="term" value="C:plasma membrane"/>
    <property type="evidence" value="ECO:0007669"/>
    <property type="project" value="UniProtKB-SubCell"/>
</dbReference>
<comment type="similarity">
    <text evidence="2">Belongs to the MscS (TC 1.A.23) family.</text>
</comment>
<keyword evidence="5 7" id="KW-1133">Transmembrane helix</keyword>
<dbReference type="InterPro" id="IPR049142">
    <property type="entry name" value="MS_channel_1st"/>
</dbReference>
<dbReference type="Gene3D" id="2.30.30.60">
    <property type="match status" value="1"/>
</dbReference>
<evidence type="ECO:0000256" key="5">
    <source>
        <dbReference type="ARBA" id="ARBA00022989"/>
    </source>
</evidence>
<dbReference type="SUPFAM" id="SSF82689">
    <property type="entry name" value="Mechanosensitive channel protein MscS (YggB), C-terminal domain"/>
    <property type="match status" value="1"/>
</dbReference>
<feature type="domain" description="Mechanosensitive ion channel MscS" evidence="8">
    <location>
        <begin position="115"/>
        <end position="176"/>
    </location>
</feature>
<dbReference type="Pfam" id="PF21082">
    <property type="entry name" value="MS_channel_3rd"/>
    <property type="match status" value="1"/>
</dbReference>
<keyword evidence="3" id="KW-1003">Cell membrane</keyword>
<dbReference type="InterPro" id="IPR010920">
    <property type="entry name" value="LSM_dom_sf"/>
</dbReference>
<dbReference type="InterPro" id="IPR045276">
    <property type="entry name" value="YbiO_bact"/>
</dbReference>
<evidence type="ECO:0000256" key="6">
    <source>
        <dbReference type="ARBA" id="ARBA00023136"/>
    </source>
</evidence>
<evidence type="ECO:0000256" key="3">
    <source>
        <dbReference type="ARBA" id="ARBA00022475"/>
    </source>
</evidence>
<evidence type="ECO:0000256" key="1">
    <source>
        <dbReference type="ARBA" id="ARBA00004651"/>
    </source>
</evidence>
<gene>
    <name evidence="11" type="ORF">COT91_02995</name>
</gene>
<organism evidence="11 12">
    <name type="scientific">Candidatus Doudnabacteria bacterium CG10_big_fil_rev_8_21_14_0_10_41_10</name>
    <dbReference type="NCBI Taxonomy" id="1974551"/>
    <lineage>
        <taxon>Bacteria</taxon>
        <taxon>Candidatus Doudnaibacteriota</taxon>
    </lineage>
</organism>